<keyword evidence="4" id="KW-0963">Cytoplasm</keyword>
<dbReference type="Pfam" id="PF13851">
    <property type="entry name" value="GAS"/>
    <property type="match status" value="1"/>
</dbReference>
<reference evidence="12 13" key="1">
    <citation type="journal article" date="2023" name="Commun. Biol.">
        <title>Genome analysis of Parmales, the sister group of diatoms, reveals the evolutionary specialization of diatoms from phago-mixotrophs to photoautotrophs.</title>
        <authorList>
            <person name="Ban H."/>
            <person name="Sato S."/>
            <person name="Yoshikawa S."/>
            <person name="Yamada K."/>
            <person name="Nakamura Y."/>
            <person name="Ichinomiya M."/>
            <person name="Sato N."/>
            <person name="Blanc-Mathieu R."/>
            <person name="Endo H."/>
            <person name="Kuwata A."/>
            <person name="Ogata H."/>
        </authorList>
    </citation>
    <scope>NUCLEOTIDE SEQUENCE [LARGE SCALE GENOMIC DNA]</scope>
</reference>
<dbReference type="InterPro" id="IPR039308">
    <property type="entry name" value="GAS8"/>
</dbReference>
<evidence type="ECO:0000256" key="6">
    <source>
        <dbReference type="ARBA" id="ARBA00022846"/>
    </source>
</evidence>
<evidence type="ECO:0000256" key="9">
    <source>
        <dbReference type="ARBA" id="ARBA00023212"/>
    </source>
</evidence>
<evidence type="ECO:0000313" key="12">
    <source>
        <dbReference type="EMBL" id="GMI26096.1"/>
    </source>
</evidence>
<keyword evidence="10" id="KW-0966">Cell projection</keyword>
<proteinExistence type="inferred from homology"/>
<organism evidence="12 13">
    <name type="scientific">Tetraparma gracilis</name>
    <dbReference type="NCBI Taxonomy" id="2962635"/>
    <lineage>
        <taxon>Eukaryota</taxon>
        <taxon>Sar</taxon>
        <taxon>Stramenopiles</taxon>
        <taxon>Ochrophyta</taxon>
        <taxon>Bolidophyceae</taxon>
        <taxon>Parmales</taxon>
        <taxon>Triparmaceae</taxon>
        <taxon>Tetraparma</taxon>
    </lineage>
</organism>
<keyword evidence="8" id="KW-0969">Cilium</keyword>
<gene>
    <name evidence="12" type="ORF">TeGR_g14415</name>
</gene>
<feature type="domain" description="Growth arrest-specific protein 8" evidence="11">
    <location>
        <begin position="77"/>
        <end position="125"/>
    </location>
</feature>
<evidence type="ECO:0000256" key="2">
    <source>
        <dbReference type="ARBA" id="ARBA00004245"/>
    </source>
</evidence>
<keyword evidence="9" id="KW-0206">Cytoskeleton</keyword>
<comment type="caution">
    <text evidence="12">The sequence shown here is derived from an EMBL/GenBank/DDBJ whole genome shotgun (WGS) entry which is preliminary data.</text>
</comment>
<dbReference type="EMBL" id="BRYB01005569">
    <property type="protein sequence ID" value="GMI26096.1"/>
    <property type="molecule type" value="Genomic_DNA"/>
</dbReference>
<evidence type="ECO:0000256" key="1">
    <source>
        <dbReference type="ARBA" id="ARBA00004230"/>
    </source>
</evidence>
<keyword evidence="13" id="KW-1185">Reference proteome</keyword>
<comment type="subcellular location">
    <subcellularLocation>
        <location evidence="1">Cell projection</location>
        <location evidence="1">Cilium</location>
        <location evidence="1">Flagellum</location>
    </subcellularLocation>
    <subcellularLocation>
        <location evidence="2">Cytoplasm</location>
        <location evidence="2">Cytoskeleton</location>
    </subcellularLocation>
</comment>
<evidence type="ECO:0000256" key="4">
    <source>
        <dbReference type="ARBA" id="ARBA00022490"/>
    </source>
</evidence>
<sequence length="218" mass="24655">MGDELSEKGGTNAATIENVKVQHEKILMQLRDVFDTNLNELRSRCGEKLSNLEADLELRRKVDIHEIEERKNLHINDLMKNHSKAFGQMKTYYNDITNDNLQLIKDLKSELVEKKKKTIGIQKVMYLQEVVQAAGLDPSEVSAITGSLDEMLATKNMHIKDLQYAVVRMTKAYNDGLRTYGSKMSQMGIPEDEFDKMGFIKASTNTSMVPAGLIVSNK</sequence>
<evidence type="ECO:0000256" key="5">
    <source>
        <dbReference type="ARBA" id="ARBA00022701"/>
    </source>
</evidence>
<evidence type="ECO:0000256" key="10">
    <source>
        <dbReference type="ARBA" id="ARBA00023273"/>
    </source>
</evidence>
<protein>
    <recommendedName>
        <fullName evidence="11">Growth arrest-specific protein 8 domain-containing protein</fullName>
    </recommendedName>
</protein>
<dbReference type="Proteomes" id="UP001165060">
    <property type="component" value="Unassembled WGS sequence"/>
</dbReference>
<dbReference type="PANTHER" id="PTHR31543">
    <property type="entry name" value="DYNEIN REGULATORY COMPLEX SUBUNIT 4"/>
    <property type="match status" value="1"/>
</dbReference>
<dbReference type="PANTHER" id="PTHR31543:SF0">
    <property type="entry name" value="DYNEIN REGULATORY COMPLEX SUBUNIT 4"/>
    <property type="match status" value="1"/>
</dbReference>
<evidence type="ECO:0000256" key="3">
    <source>
        <dbReference type="ARBA" id="ARBA00009859"/>
    </source>
</evidence>
<evidence type="ECO:0000256" key="8">
    <source>
        <dbReference type="ARBA" id="ARBA00023069"/>
    </source>
</evidence>
<evidence type="ECO:0000259" key="11">
    <source>
        <dbReference type="Pfam" id="PF13851"/>
    </source>
</evidence>
<keyword evidence="5" id="KW-0493">Microtubule</keyword>
<evidence type="ECO:0000313" key="13">
    <source>
        <dbReference type="Proteomes" id="UP001165060"/>
    </source>
</evidence>
<keyword evidence="7" id="KW-0175">Coiled coil</keyword>
<comment type="similarity">
    <text evidence="3">Belongs to the DRC4 family.</text>
</comment>
<evidence type="ECO:0000256" key="7">
    <source>
        <dbReference type="ARBA" id="ARBA00023054"/>
    </source>
</evidence>
<name>A0ABQ6MHD2_9STRA</name>
<accession>A0ABQ6MHD2</accession>
<keyword evidence="6" id="KW-0282">Flagellum</keyword>
<dbReference type="InterPro" id="IPR025593">
    <property type="entry name" value="GAS8_dom"/>
</dbReference>